<keyword evidence="2" id="KW-0328">Glycosyltransferase</keyword>
<dbReference type="EMBL" id="JAATNW010000003">
    <property type="protein sequence ID" value="NMH59738.1"/>
    <property type="molecule type" value="Genomic_DNA"/>
</dbReference>
<accession>A0ABX1R1V1</accession>
<sequence length="285" mass="31964">MKTGAIIILYNPDTPHLLEMVEALTACNIHTVLVDNSAESHAGIVPEHADYLHFPENVGIAAAQNAGIVNLKTASFDAAFVFDQDSHLSHALLLGLVNQLEAEMQRNPSVAAIGPTVICGFNNTAQIPRFKQLQQGSNVIQVNQIIASGMLMLLTHLDTIGLKDETLFIDGVDHEWCWRARNKGFCILMAKDIPMFHKQGDARHTYLGITFKRGAPIRLYYQVRNVLKLCRRGYVPLRWKVKNLLALPVRWLVNRFLFPEGQIRGKYTVMGIRDGIMNRSGKIRL</sequence>
<protein>
    <submittedName>
        <fullName evidence="4">Glycosyltransferase family 2 protein</fullName>
    </submittedName>
</protein>
<dbReference type="RefSeq" id="WP_169210294.1">
    <property type="nucleotide sequence ID" value="NZ_JAATNW010000003.1"/>
</dbReference>
<dbReference type="PANTHER" id="PTHR43179">
    <property type="entry name" value="RHAMNOSYLTRANSFERASE WBBL"/>
    <property type="match status" value="1"/>
</dbReference>
<proteinExistence type="inferred from homology"/>
<dbReference type="CDD" id="cd02526">
    <property type="entry name" value="GT2_RfbF_like"/>
    <property type="match status" value="1"/>
</dbReference>
<gene>
    <name evidence="4" type="ORF">HCJ96_06895</name>
</gene>
<comment type="caution">
    <text evidence="4">The sequence shown here is derived from an EMBL/GenBank/DDBJ whole genome shotgun (WGS) entry which is preliminary data.</text>
</comment>
<dbReference type="Proteomes" id="UP000709336">
    <property type="component" value="Unassembled WGS sequence"/>
</dbReference>
<evidence type="ECO:0000256" key="2">
    <source>
        <dbReference type="ARBA" id="ARBA00022676"/>
    </source>
</evidence>
<name>A0ABX1R1V1_9ALTE</name>
<reference evidence="4 5" key="1">
    <citation type="submission" date="2020-03" db="EMBL/GenBank/DDBJ databases">
        <title>Alteromonas ponticola sp. nov., isolated from seawater.</title>
        <authorList>
            <person name="Yoon J.-H."/>
            <person name="Kim Y.-O."/>
        </authorList>
    </citation>
    <scope>NUCLEOTIDE SEQUENCE [LARGE SCALE GENOMIC DNA]</scope>
    <source>
        <strain evidence="4 5">MYP5</strain>
    </source>
</reference>
<evidence type="ECO:0000256" key="3">
    <source>
        <dbReference type="ARBA" id="ARBA00022679"/>
    </source>
</evidence>
<keyword evidence="3" id="KW-0808">Transferase</keyword>
<dbReference type="Gene3D" id="3.90.550.10">
    <property type="entry name" value="Spore Coat Polysaccharide Biosynthesis Protein SpsA, Chain A"/>
    <property type="match status" value="1"/>
</dbReference>
<dbReference type="InterPro" id="IPR029044">
    <property type="entry name" value="Nucleotide-diphossugar_trans"/>
</dbReference>
<organism evidence="4 5">
    <name type="scientific">Alteromonas ponticola</name>
    <dbReference type="NCBI Taxonomy" id="2720613"/>
    <lineage>
        <taxon>Bacteria</taxon>
        <taxon>Pseudomonadati</taxon>
        <taxon>Pseudomonadota</taxon>
        <taxon>Gammaproteobacteria</taxon>
        <taxon>Alteromonadales</taxon>
        <taxon>Alteromonadaceae</taxon>
        <taxon>Alteromonas/Salinimonas group</taxon>
        <taxon>Alteromonas</taxon>
    </lineage>
</organism>
<dbReference type="SUPFAM" id="SSF53448">
    <property type="entry name" value="Nucleotide-diphospho-sugar transferases"/>
    <property type="match status" value="1"/>
</dbReference>
<evidence type="ECO:0000313" key="4">
    <source>
        <dbReference type="EMBL" id="NMH59738.1"/>
    </source>
</evidence>
<dbReference type="PANTHER" id="PTHR43179:SF12">
    <property type="entry name" value="GALACTOFURANOSYLTRANSFERASE GLFT2"/>
    <property type="match status" value="1"/>
</dbReference>
<evidence type="ECO:0000256" key="1">
    <source>
        <dbReference type="ARBA" id="ARBA00006739"/>
    </source>
</evidence>
<comment type="similarity">
    <text evidence="1">Belongs to the glycosyltransferase 2 family.</text>
</comment>
<keyword evidence="5" id="KW-1185">Reference proteome</keyword>
<evidence type="ECO:0000313" key="5">
    <source>
        <dbReference type="Proteomes" id="UP000709336"/>
    </source>
</evidence>